<dbReference type="PANTHER" id="PTHR12532">
    <property type="entry name" value="TRANSLATIONAL ACTIVATOR OF CYTOCHROME C OXIDASE 1"/>
    <property type="match status" value="1"/>
</dbReference>
<dbReference type="NCBIfam" id="TIGR01033">
    <property type="entry name" value="YebC/PmpR family DNA-binding transcriptional regulator"/>
    <property type="match status" value="1"/>
</dbReference>
<dbReference type="InterPro" id="IPR002876">
    <property type="entry name" value="Transcrip_reg_TACO1-like"/>
</dbReference>
<comment type="subcellular location">
    <subcellularLocation>
        <location evidence="6">Cytoplasm</location>
    </subcellularLocation>
</comment>
<dbReference type="PANTHER" id="PTHR12532:SF6">
    <property type="entry name" value="TRANSCRIPTIONAL REGULATORY PROTEIN YEBC-RELATED"/>
    <property type="match status" value="1"/>
</dbReference>
<evidence type="ECO:0000259" key="7">
    <source>
        <dbReference type="Pfam" id="PF01709"/>
    </source>
</evidence>
<dbReference type="Proteomes" id="UP001064632">
    <property type="component" value="Chromosome"/>
</dbReference>
<dbReference type="InterPro" id="IPR029072">
    <property type="entry name" value="YebC-like"/>
</dbReference>
<reference evidence="9" key="1">
    <citation type="submission" date="2022-09" db="EMBL/GenBank/DDBJ databases">
        <title>Tahibacter sp. nov., isolated from a fresh water.</title>
        <authorList>
            <person name="Baek J.H."/>
            <person name="Lee J.K."/>
            <person name="Kim J.M."/>
            <person name="Jeon C.O."/>
        </authorList>
    </citation>
    <scope>NUCLEOTIDE SEQUENCE</scope>
    <source>
        <strain evidence="9">W38</strain>
    </source>
</reference>
<gene>
    <name evidence="9" type="ORF">N4264_23525</name>
</gene>
<sequence>MAGHSKWANIQHRKGAQDAKRGKIFTKVIREITTAARAGGGDPSGNPRLRMAIDKGLAVNMTKDSIERAIKKAIGELEGAAYDEVRYEGYAPGGVAVIVDCMTDNRNRTVADVRHAFAKFGGNLGTDGSVSFLFHKRGVLSYAPGVSEDRAMELALDAGADDVLVHPDDASIEIITAPEAFEAVRQAMLDGGLAPDHAEIVFRADTVIQVTGDAARAVAKMLDWLEDLDDVQNVCTNADLPADAYE</sequence>
<dbReference type="InterPro" id="IPR048300">
    <property type="entry name" value="TACO1_YebC-like_2nd/3rd_dom"/>
</dbReference>
<keyword evidence="4 6" id="KW-0238">DNA-binding</keyword>
<dbReference type="InterPro" id="IPR017856">
    <property type="entry name" value="Integrase-like_N"/>
</dbReference>
<dbReference type="EMBL" id="CP104694">
    <property type="protein sequence ID" value="UXI67676.1"/>
    <property type="molecule type" value="Genomic_DNA"/>
</dbReference>
<organism evidence="9 10">
    <name type="scientific">Tahibacter amnicola</name>
    <dbReference type="NCBI Taxonomy" id="2976241"/>
    <lineage>
        <taxon>Bacteria</taxon>
        <taxon>Pseudomonadati</taxon>
        <taxon>Pseudomonadota</taxon>
        <taxon>Gammaproteobacteria</taxon>
        <taxon>Lysobacterales</taxon>
        <taxon>Rhodanobacteraceae</taxon>
        <taxon>Tahibacter</taxon>
    </lineage>
</organism>
<dbReference type="InterPro" id="IPR026564">
    <property type="entry name" value="Transcrip_reg_TACO1-like_dom3"/>
</dbReference>
<keyword evidence="2 6" id="KW-0963">Cytoplasm</keyword>
<evidence type="ECO:0000313" key="9">
    <source>
        <dbReference type="EMBL" id="UXI67676.1"/>
    </source>
</evidence>
<keyword evidence="5 6" id="KW-0804">Transcription</keyword>
<dbReference type="NCBIfam" id="NF001030">
    <property type="entry name" value="PRK00110.1"/>
    <property type="match status" value="1"/>
</dbReference>
<dbReference type="InterPro" id="IPR049083">
    <property type="entry name" value="TACO1_YebC_N"/>
</dbReference>
<feature type="domain" description="TACO1/YebC-like second and third" evidence="7">
    <location>
        <begin position="82"/>
        <end position="238"/>
    </location>
</feature>
<dbReference type="HAMAP" id="MF_00693">
    <property type="entry name" value="Transcrip_reg_TACO1"/>
    <property type="match status" value="1"/>
</dbReference>
<dbReference type="Gene3D" id="3.30.70.980">
    <property type="match status" value="2"/>
</dbReference>
<evidence type="ECO:0000256" key="5">
    <source>
        <dbReference type="ARBA" id="ARBA00023163"/>
    </source>
</evidence>
<evidence type="ECO:0000256" key="6">
    <source>
        <dbReference type="HAMAP-Rule" id="MF_00693"/>
    </source>
</evidence>
<dbReference type="SUPFAM" id="SSF75625">
    <property type="entry name" value="YebC-like"/>
    <property type="match status" value="1"/>
</dbReference>
<comment type="similarity">
    <text evidence="1 6">Belongs to the TACO1 family.</text>
</comment>
<name>A0ABY6BGE1_9GAMM</name>
<proteinExistence type="inferred from homology"/>
<evidence type="ECO:0000256" key="1">
    <source>
        <dbReference type="ARBA" id="ARBA00008724"/>
    </source>
</evidence>
<evidence type="ECO:0000256" key="2">
    <source>
        <dbReference type="ARBA" id="ARBA00022490"/>
    </source>
</evidence>
<dbReference type="RefSeq" id="WP_261694646.1">
    <property type="nucleotide sequence ID" value="NZ_CP104694.1"/>
</dbReference>
<evidence type="ECO:0000256" key="3">
    <source>
        <dbReference type="ARBA" id="ARBA00023015"/>
    </source>
</evidence>
<feature type="domain" description="TACO1/YebC-like N-terminal" evidence="8">
    <location>
        <begin position="5"/>
        <end position="75"/>
    </location>
</feature>
<keyword evidence="10" id="KW-1185">Reference proteome</keyword>
<dbReference type="Gene3D" id="1.10.10.200">
    <property type="match status" value="1"/>
</dbReference>
<evidence type="ECO:0000259" key="8">
    <source>
        <dbReference type="Pfam" id="PF20772"/>
    </source>
</evidence>
<dbReference type="NCBIfam" id="NF009044">
    <property type="entry name" value="PRK12378.1"/>
    <property type="match status" value="1"/>
</dbReference>
<evidence type="ECO:0000313" key="10">
    <source>
        <dbReference type="Proteomes" id="UP001064632"/>
    </source>
</evidence>
<accession>A0ABY6BGE1</accession>
<dbReference type="GO" id="GO:0003677">
    <property type="term" value="F:DNA binding"/>
    <property type="evidence" value="ECO:0007669"/>
    <property type="project" value="UniProtKB-KW"/>
</dbReference>
<keyword evidence="3 6" id="KW-0805">Transcription regulation</keyword>
<protein>
    <recommendedName>
        <fullName evidence="6">Probable transcriptional regulatory protein N4264_23525</fullName>
    </recommendedName>
</protein>
<dbReference type="Pfam" id="PF01709">
    <property type="entry name" value="Transcrip_reg"/>
    <property type="match status" value="1"/>
</dbReference>
<dbReference type="Pfam" id="PF20772">
    <property type="entry name" value="TACO1_YebC_N"/>
    <property type="match status" value="1"/>
</dbReference>
<evidence type="ECO:0000256" key="4">
    <source>
        <dbReference type="ARBA" id="ARBA00023125"/>
    </source>
</evidence>